<organism evidence="3 5">
    <name type="scientific">Araneus ventricosus</name>
    <name type="common">Orbweaver spider</name>
    <name type="synonym">Epeira ventricosa</name>
    <dbReference type="NCBI Taxonomy" id="182803"/>
    <lineage>
        <taxon>Eukaryota</taxon>
        <taxon>Metazoa</taxon>
        <taxon>Ecdysozoa</taxon>
        <taxon>Arthropoda</taxon>
        <taxon>Chelicerata</taxon>
        <taxon>Arachnida</taxon>
        <taxon>Araneae</taxon>
        <taxon>Araneomorphae</taxon>
        <taxon>Entelegynae</taxon>
        <taxon>Araneoidea</taxon>
        <taxon>Araneidae</taxon>
        <taxon>Araneus</taxon>
    </lineage>
</organism>
<feature type="region of interest" description="Disordered" evidence="1">
    <location>
        <begin position="37"/>
        <end position="58"/>
    </location>
</feature>
<proteinExistence type="predicted"/>
<dbReference type="OrthoDB" id="6568111at2759"/>
<evidence type="ECO:0000313" key="4">
    <source>
        <dbReference type="EMBL" id="GBO16427.1"/>
    </source>
</evidence>
<evidence type="ECO:0000256" key="1">
    <source>
        <dbReference type="SAM" id="MobiDB-lite"/>
    </source>
</evidence>
<comment type="caution">
    <text evidence="3">The sequence shown here is derived from an EMBL/GenBank/DDBJ whole genome shotgun (WGS) entry which is preliminary data.</text>
</comment>
<dbReference type="Proteomes" id="UP000499080">
    <property type="component" value="Unassembled WGS sequence"/>
</dbReference>
<keyword evidence="2" id="KW-1133">Transmembrane helix</keyword>
<dbReference type="EMBL" id="BGPR01040319">
    <property type="protein sequence ID" value="GBO16427.1"/>
    <property type="molecule type" value="Genomic_DNA"/>
</dbReference>
<keyword evidence="5" id="KW-1185">Reference proteome</keyword>
<keyword evidence="2" id="KW-0472">Membrane</keyword>
<name>A0A4Y2UXU5_ARAVE</name>
<evidence type="ECO:0000313" key="5">
    <source>
        <dbReference type="Proteomes" id="UP000499080"/>
    </source>
</evidence>
<keyword evidence="2" id="KW-0812">Transmembrane</keyword>
<protein>
    <submittedName>
        <fullName evidence="3">Uncharacterized protein</fullName>
    </submittedName>
</protein>
<feature type="transmembrane region" description="Helical" evidence="2">
    <location>
        <begin position="108"/>
        <end position="131"/>
    </location>
</feature>
<accession>A0A4Y2UXU5</accession>
<gene>
    <name evidence="4" type="ORF">AVEN_251701_1</name>
    <name evidence="3" type="ORF">AVEN_273559_1</name>
</gene>
<evidence type="ECO:0000256" key="2">
    <source>
        <dbReference type="SAM" id="Phobius"/>
    </source>
</evidence>
<dbReference type="AlphaFoldDB" id="A0A4Y2UXU5"/>
<dbReference type="EMBL" id="BGPR01040244">
    <property type="protein sequence ID" value="GBO16347.1"/>
    <property type="molecule type" value="Genomic_DNA"/>
</dbReference>
<evidence type="ECO:0000313" key="3">
    <source>
        <dbReference type="EMBL" id="GBO16347.1"/>
    </source>
</evidence>
<sequence length="137" mass="15239">MLSDGAMRLHNSIHTALKFQELLQKFTWENWSHSPSPYKPDSAPNLGSKHLSGTRVSSETDVETVAENWLNGQDVMSAKHGEASGSCVQINDSVGLVMMWKSERQVGLLIPFCIFCLLLINNFLLPSIIFFGSTSRI</sequence>
<reference evidence="3 5" key="1">
    <citation type="journal article" date="2019" name="Sci. Rep.">
        <title>Orb-weaving spider Araneus ventricosus genome elucidates the spidroin gene catalogue.</title>
        <authorList>
            <person name="Kono N."/>
            <person name="Nakamura H."/>
            <person name="Ohtoshi R."/>
            <person name="Moran D.A.P."/>
            <person name="Shinohara A."/>
            <person name="Yoshida Y."/>
            <person name="Fujiwara M."/>
            <person name="Mori M."/>
            <person name="Tomita M."/>
            <person name="Arakawa K."/>
        </authorList>
    </citation>
    <scope>NUCLEOTIDE SEQUENCE [LARGE SCALE GENOMIC DNA]</scope>
</reference>